<evidence type="ECO:0000259" key="2">
    <source>
        <dbReference type="Pfam" id="PF00407"/>
    </source>
</evidence>
<dbReference type="Pfam" id="PF00407">
    <property type="entry name" value="Bet_v_1"/>
    <property type="match status" value="1"/>
</dbReference>
<name>A0AAP0BIX5_9ASPA</name>
<dbReference type="EMBL" id="JBBWWQ010000008">
    <property type="protein sequence ID" value="KAK8940926.1"/>
    <property type="molecule type" value="Genomic_DNA"/>
</dbReference>
<organism evidence="3 4">
    <name type="scientific">Platanthera zijinensis</name>
    <dbReference type="NCBI Taxonomy" id="2320716"/>
    <lineage>
        <taxon>Eukaryota</taxon>
        <taxon>Viridiplantae</taxon>
        <taxon>Streptophyta</taxon>
        <taxon>Embryophyta</taxon>
        <taxon>Tracheophyta</taxon>
        <taxon>Spermatophyta</taxon>
        <taxon>Magnoliopsida</taxon>
        <taxon>Liliopsida</taxon>
        <taxon>Asparagales</taxon>
        <taxon>Orchidaceae</taxon>
        <taxon>Orchidoideae</taxon>
        <taxon>Orchideae</taxon>
        <taxon>Orchidinae</taxon>
        <taxon>Platanthera</taxon>
    </lineage>
</organism>
<dbReference type="GO" id="GO:0004864">
    <property type="term" value="F:protein phosphatase inhibitor activity"/>
    <property type="evidence" value="ECO:0007669"/>
    <property type="project" value="TreeGrafter"/>
</dbReference>
<dbReference type="PANTHER" id="PTHR31213">
    <property type="entry name" value="OS08G0374000 PROTEIN-RELATED"/>
    <property type="match status" value="1"/>
</dbReference>
<sequence>MASRQQLEVEADGVDIETLWRALTKDRLEIFQKAAPGFLTEMKILEGDGFALGSLLCISFGPGAPNQESLKARIVEFDERKHVLTFLGVGEGHMNLGFTHYLESLKLDDAGGGKTVVNASITYDLKENFDGSQLLDGFLKLLRHYLGSIISYLQQKHED</sequence>
<evidence type="ECO:0000256" key="1">
    <source>
        <dbReference type="ARBA" id="ARBA00009744"/>
    </source>
</evidence>
<dbReference type="Gene3D" id="3.30.530.20">
    <property type="match status" value="1"/>
</dbReference>
<dbReference type="PANTHER" id="PTHR31213:SF24">
    <property type="entry name" value="OS08G0374000 PROTEIN"/>
    <property type="match status" value="1"/>
</dbReference>
<dbReference type="GO" id="GO:0005737">
    <property type="term" value="C:cytoplasm"/>
    <property type="evidence" value="ECO:0007669"/>
    <property type="project" value="TreeGrafter"/>
</dbReference>
<dbReference type="InterPro" id="IPR050279">
    <property type="entry name" value="Plant_def-hormone_signal"/>
</dbReference>
<feature type="domain" description="Bet v I/Major latex protein" evidence="2">
    <location>
        <begin position="17"/>
        <end position="127"/>
    </location>
</feature>
<evidence type="ECO:0000313" key="4">
    <source>
        <dbReference type="Proteomes" id="UP001418222"/>
    </source>
</evidence>
<dbReference type="Proteomes" id="UP001418222">
    <property type="component" value="Unassembled WGS sequence"/>
</dbReference>
<dbReference type="GO" id="GO:0038023">
    <property type="term" value="F:signaling receptor activity"/>
    <property type="evidence" value="ECO:0007669"/>
    <property type="project" value="TreeGrafter"/>
</dbReference>
<comment type="caution">
    <text evidence="3">The sequence shown here is derived from an EMBL/GenBank/DDBJ whole genome shotgun (WGS) entry which is preliminary data.</text>
</comment>
<dbReference type="AlphaFoldDB" id="A0AAP0BIX5"/>
<keyword evidence="4" id="KW-1185">Reference proteome</keyword>
<dbReference type="InterPro" id="IPR023393">
    <property type="entry name" value="START-like_dom_sf"/>
</dbReference>
<dbReference type="GO" id="GO:0006952">
    <property type="term" value="P:defense response"/>
    <property type="evidence" value="ECO:0007669"/>
    <property type="project" value="InterPro"/>
</dbReference>
<reference evidence="3 4" key="1">
    <citation type="journal article" date="2022" name="Nat. Plants">
        <title>Genomes of leafy and leafless Platanthera orchids illuminate the evolution of mycoheterotrophy.</title>
        <authorList>
            <person name="Li M.H."/>
            <person name="Liu K.W."/>
            <person name="Li Z."/>
            <person name="Lu H.C."/>
            <person name="Ye Q.L."/>
            <person name="Zhang D."/>
            <person name="Wang J.Y."/>
            <person name="Li Y.F."/>
            <person name="Zhong Z.M."/>
            <person name="Liu X."/>
            <person name="Yu X."/>
            <person name="Liu D.K."/>
            <person name="Tu X.D."/>
            <person name="Liu B."/>
            <person name="Hao Y."/>
            <person name="Liao X.Y."/>
            <person name="Jiang Y.T."/>
            <person name="Sun W.H."/>
            <person name="Chen J."/>
            <person name="Chen Y.Q."/>
            <person name="Ai Y."/>
            <person name="Zhai J.W."/>
            <person name="Wu S.S."/>
            <person name="Zhou Z."/>
            <person name="Hsiao Y.Y."/>
            <person name="Wu W.L."/>
            <person name="Chen Y.Y."/>
            <person name="Lin Y.F."/>
            <person name="Hsu J.L."/>
            <person name="Li C.Y."/>
            <person name="Wang Z.W."/>
            <person name="Zhao X."/>
            <person name="Zhong W.Y."/>
            <person name="Ma X.K."/>
            <person name="Ma L."/>
            <person name="Huang J."/>
            <person name="Chen G.Z."/>
            <person name="Huang M.Z."/>
            <person name="Huang L."/>
            <person name="Peng D.H."/>
            <person name="Luo Y.B."/>
            <person name="Zou S.Q."/>
            <person name="Chen S.P."/>
            <person name="Lan S."/>
            <person name="Tsai W.C."/>
            <person name="Van de Peer Y."/>
            <person name="Liu Z.J."/>
        </authorList>
    </citation>
    <scope>NUCLEOTIDE SEQUENCE [LARGE SCALE GENOMIC DNA]</scope>
    <source>
        <strain evidence="3">Lor287</strain>
    </source>
</reference>
<evidence type="ECO:0000313" key="3">
    <source>
        <dbReference type="EMBL" id="KAK8940926.1"/>
    </source>
</evidence>
<dbReference type="GO" id="GO:0009738">
    <property type="term" value="P:abscisic acid-activated signaling pathway"/>
    <property type="evidence" value="ECO:0007669"/>
    <property type="project" value="TreeGrafter"/>
</dbReference>
<comment type="similarity">
    <text evidence="1">Belongs to the BetVI family.</text>
</comment>
<dbReference type="InterPro" id="IPR000916">
    <property type="entry name" value="Bet_v_I/MLP"/>
</dbReference>
<gene>
    <name evidence="3" type="ORF">KSP39_PZI010165</name>
</gene>
<dbReference type="SUPFAM" id="SSF55961">
    <property type="entry name" value="Bet v1-like"/>
    <property type="match status" value="1"/>
</dbReference>
<dbReference type="GO" id="GO:0005634">
    <property type="term" value="C:nucleus"/>
    <property type="evidence" value="ECO:0007669"/>
    <property type="project" value="TreeGrafter"/>
</dbReference>
<accession>A0AAP0BIX5</accession>
<proteinExistence type="inferred from homology"/>
<dbReference type="GO" id="GO:0010427">
    <property type="term" value="F:abscisic acid binding"/>
    <property type="evidence" value="ECO:0007669"/>
    <property type="project" value="TreeGrafter"/>
</dbReference>
<protein>
    <recommendedName>
        <fullName evidence="2">Bet v I/Major latex protein domain-containing protein</fullName>
    </recommendedName>
</protein>